<gene>
    <name evidence="2" type="ORF">M5G17_01305</name>
</gene>
<dbReference type="RefSeq" id="WP_273891222.1">
    <property type="nucleotide sequence ID" value="NZ_JAMDGP010000001.1"/>
</dbReference>
<dbReference type="PANTHER" id="PTHR38813">
    <property type="match status" value="1"/>
</dbReference>
<keyword evidence="1" id="KW-1277">Toxin-antitoxin system</keyword>
<protein>
    <submittedName>
        <fullName evidence="2">Type II toxin-antitoxin system RelE/ParE family toxin</fullName>
    </submittedName>
</protein>
<sequence length="84" mass="9967">MNVINWSRKAVKQFRKVNKADQPKIYDAAQAPAHMPHFQNIKTLVNHPYGYRLRVGNYRILFDWDGGVKIVNIEEVKKRDEHTY</sequence>
<dbReference type="InterPro" id="IPR035093">
    <property type="entry name" value="RelE/ParE_toxin_dom_sf"/>
</dbReference>
<evidence type="ECO:0000313" key="2">
    <source>
        <dbReference type="EMBL" id="MDD1012320.1"/>
    </source>
</evidence>
<dbReference type="Gene3D" id="3.30.2310.20">
    <property type="entry name" value="RelE-like"/>
    <property type="match status" value="1"/>
</dbReference>
<name>A0ABT5P218_9PSED</name>
<dbReference type="InterPro" id="IPR007712">
    <property type="entry name" value="RelE/ParE_toxin"/>
</dbReference>
<dbReference type="Pfam" id="PF05016">
    <property type="entry name" value="ParE_toxin"/>
    <property type="match status" value="1"/>
</dbReference>
<dbReference type="SUPFAM" id="SSF143011">
    <property type="entry name" value="RelE-like"/>
    <property type="match status" value="1"/>
</dbReference>
<dbReference type="Proteomes" id="UP001148184">
    <property type="component" value="Unassembled WGS sequence"/>
</dbReference>
<dbReference type="PANTHER" id="PTHR38813:SF1">
    <property type="entry name" value="TOXIN RELE1-RELATED"/>
    <property type="match status" value="1"/>
</dbReference>
<comment type="caution">
    <text evidence="2">The sequence shown here is derived from an EMBL/GenBank/DDBJ whole genome shotgun (WGS) entry which is preliminary data.</text>
</comment>
<proteinExistence type="predicted"/>
<dbReference type="EMBL" id="JAMDGZ010000002">
    <property type="protein sequence ID" value="MDD1012320.1"/>
    <property type="molecule type" value="Genomic_DNA"/>
</dbReference>
<evidence type="ECO:0000313" key="3">
    <source>
        <dbReference type="Proteomes" id="UP001148184"/>
    </source>
</evidence>
<dbReference type="InterPro" id="IPR052747">
    <property type="entry name" value="TA_system_RelE_toxin"/>
</dbReference>
<reference evidence="2 3" key="1">
    <citation type="submission" date="2022-05" db="EMBL/GenBank/DDBJ databases">
        <title>Novel Pseudomonas spp. Isolated from a Rainbow Trout Aquaculture Facility.</title>
        <authorList>
            <person name="Testerman T."/>
            <person name="Graf J."/>
        </authorList>
    </citation>
    <scope>NUCLEOTIDE SEQUENCE [LARGE SCALE GENOMIC DNA]</scope>
    <source>
        <strain evidence="2 3">ID1025</strain>
    </source>
</reference>
<organism evidence="2 3">
    <name type="scientific">Pseudomonas rubra</name>
    <dbReference type="NCBI Taxonomy" id="2942627"/>
    <lineage>
        <taxon>Bacteria</taxon>
        <taxon>Pseudomonadati</taxon>
        <taxon>Pseudomonadota</taxon>
        <taxon>Gammaproteobacteria</taxon>
        <taxon>Pseudomonadales</taxon>
        <taxon>Pseudomonadaceae</taxon>
        <taxon>Pseudomonas</taxon>
    </lineage>
</organism>
<accession>A0ABT5P218</accession>
<keyword evidence="3" id="KW-1185">Reference proteome</keyword>
<evidence type="ECO:0000256" key="1">
    <source>
        <dbReference type="ARBA" id="ARBA00022649"/>
    </source>
</evidence>